<accession>A0A5S4V1M2</accession>
<reference evidence="3 4" key="1">
    <citation type="submission" date="2019-08" db="EMBL/GenBank/DDBJ databases">
        <authorList>
            <person name="Hu J."/>
        </authorList>
    </citation>
    <scope>NUCLEOTIDE SEQUENCE [LARGE SCALE GENOMIC DNA]</scope>
    <source>
        <strain evidence="3 4">NEAU-184</strain>
    </source>
</reference>
<name>A0A5S4V1M2_9MICO</name>
<gene>
    <name evidence="3" type="ORF">FYC51_03770</name>
</gene>
<evidence type="ECO:0000313" key="4">
    <source>
        <dbReference type="Proteomes" id="UP000325243"/>
    </source>
</evidence>
<feature type="region of interest" description="Disordered" evidence="1">
    <location>
        <begin position="128"/>
        <end position="159"/>
    </location>
</feature>
<dbReference type="Proteomes" id="UP000325243">
    <property type="component" value="Unassembled WGS sequence"/>
</dbReference>
<evidence type="ECO:0000313" key="3">
    <source>
        <dbReference type="EMBL" id="TYL52862.1"/>
    </source>
</evidence>
<evidence type="ECO:0000256" key="1">
    <source>
        <dbReference type="SAM" id="MobiDB-lite"/>
    </source>
</evidence>
<dbReference type="EMBL" id="VSSB01000001">
    <property type="protein sequence ID" value="TYL52862.1"/>
    <property type="molecule type" value="Genomic_DNA"/>
</dbReference>
<sequence length="159" mass="17901">MNGSSRRSTRSCTRVTGLARHRRGQCYRQLRAVYRHDQPVDGRGDAEKILESFHTFPVHEVARLGRSLRAWRTQFLAYFDTGGANNGGTEAIDLIVEKILRLAHRFPTPPTTHPARRWQAQALANQTRAPLHNEEPDFRSPGKVRSLSVTTRIPAGPPA</sequence>
<dbReference type="AlphaFoldDB" id="A0A5S4V1M2"/>
<comment type="caution">
    <text evidence="3">The sequence shown here is derived from an EMBL/GenBank/DDBJ whole genome shotgun (WGS) entry which is preliminary data.</text>
</comment>
<keyword evidence="4" id="KW-1185">Reference proteome</keyword>
<protein>
    <submittedName>
        <fullName evidence="3">Transposase</fullName>
    </submittedName>
</protein>
<feature type="domain" description="Transposase IS204/IS1001/IS1096/IS1165 DDE" evidence="2">
    <location>
        <begin position="27"/>
        <end position="103"/>
    </location>
</feature>
<evidence type="ECO:0000259" key="2">
    <source>
        <dbReference type="Pfam" id="PF01610"/>
    </source>
</evidence>
<proteinExistence type="predicted"/>
<feature type="compositionally biased region" description="Basic and acidic residues" evidence="1">
    <location>
        <begin position="131"/>
        <end position="140"/>
    </location>
</feature>
<dbReference type="Pfam" id="PF01610">
    <property type="entry name" value="DDE_Tnp_ISL3"/>
    <property type="match status" value="1"/>
</dbReference>
<dbReference type="InterPro" id="IPR002560">
    <property type="entry name" value="Transposase_DDE"/>
</dbReference>
<organism evidence="3 4">
    <name type="scientific">Agromyces mariniharenae</name>
    <dbReference type="NCBI Taxonomy" id="2604423"/>
    <lineage>
        <taxon>Bacteria</taxon>
        <taxon>Bacillati</taxon>
        <taxon>Actinomycetota</taxon>
        <taxon>Actinomycetes</taxon>
        <taxon>Micrococcales</taxon>
        <taxon>Microbacteriaceae</taxon>
        <taxon>Agromyces</taxon>
    </lineage>
</organism>